<evidence type="ECO:0000256" key="1">
    <source>
        <dbReference type="SAM" id="MobiDB-lite"/>
    </source>
</evidence>
<organism evidence="2 3">
    <name type="scientific">Cuscuta epithymum</name>
    <dbReference type="NCBI Taxonomy" id="186058"/>
    <lineage>
        <taxon>Eukaryota</taxon>
        <taxon>Viridiplantae</taxon>
        <taxon>Streptophyta</taxon>
        <taxon>Embryophyta</taxon>
        <taxon>Tracheophyta</taxon>
        <taxon>Spermatophyta</taxon>
        <taxon>Magnoliopsida</taxon>
        <taxon>eudicotyledons</taxon>
        <taxon>Gunneridae</taxon>
        <taxon>Pentapetalae</taxon>
        <taxon>asterids</taxon>
        <taxon>lamiids</taxon>
        <taxon>Solanales</taxon>
        <taxon>Convolvulaceae</taxon>
        <taxon>Cuscuteae</taxon>
        <taxon>Cuscuta</taxon>
        <taxon>Cuscuta subgen. Cuscuta</taxon>
    </lineage>
</organism>
<sequence length="141" mass="15846">MHSMEALTRSGQIQPSAFHIWLECSEKATERSDVERRESFSPQASCAIAGSRDRDTRISSPSTSADFKLVHRGLLEILSDYLAGQFSELDGQRGQLSSNGQHVDFGKIEPSRTRVSWEVENTDRNVRPIFTNSGFSINNWV</sequence>
<dbReference type="EMBL" id="CAMAPF010000013">
    <property type="protein sequence ID" value="CAH9067372.1"/>
    <property type="molecule type" value="Genomic_DNA"/>
</dbReference>
<evidence type="ECO:0000313" key="3">
    <source>
        <dbReference type="Proteomes" id="UP001152523"/>
    </source>
</evidence>
<evidence type="ECO:0000313" key="2">
    <source>
        <dbReference type="EMBL" id="CAH9067372.1"/>
    </source>
</evidence>
<reference evidence="2" key="1">
    <citation type="submission" date="2022-07" db="EMBL/GenBank/DDBJ databases">
        <authorList>
            <person name="Macas J."/>
            <person name="Novak P."/>
            <person name="Neumann P."/>
        </authorList>
    </citation>
    <scope>NUCLEOTIDE SEQUENCE</scope>
</reference>
<proteinExistence type="predicted"/>
<keyword evidence="3" id="KW-1185">Reference proteome</keyword>
<feature type="region of interest" description="Disordered" evidence="1">
    <location>
        <begin position="32"/>
        <end position="61"/>
    </location>
</feature>
<dbReference type="AlphaFoldDB" id="A0AAV0C5Q0"/>
<gene>
    <name evidence="2" type="ORF">CEPIT_LOCUS2558</name>
</gene>
<accession>A0AAV0C5Q0</accession>
<dbReference type="Proteomes" id="UP001152523">
    <property type="component" value="Unassembled WGS sequence"/>
</dbReference>
<protein>
    <submittedName>
        <fullName evidence="2">Uncharacterized protein</fullName>
    </submittedName>
</protein>
<comment type="caution">
    <text evidence="2">The sequence shown here is derived from an EMBL/GenBank/DDBJ whole genome shotgun (WGS) entry which is preliminary data.</text>
</comment>
<name>A0AAV0C5Q0_9ASTE</name>